<name>A0A194QTW3_PAPMA</name>
<feature type="region of interest" description="Disordered" evidence="1">
    <location>
        <begin position="94"/>
        <end position="114"/>
    </location>
</feature>
<evidence type="ECO:0000313" key="2">
    <source>
        <dbReference type="EMBL" id="KPJ06981.1"/>
    </source>
</evidence>
<reference evidence="2 3" key="1">
    <citation type="journal article" date="2015" name="Nat. Commun.">
        <title>Outbred genome sequencing and CRISPR/Cas9 gene editing in butterflies.</title>
        <authorList>
            <person name="Li X."/>
            <person name="Fan D."/>
            <person name="Zhang W."/>
            <person name="Liu G."/>
            <person name="Zhang L."/>
            <person name="Zhao L."/>
            <person name="Fang X."/>
            <person name="Chen L."/>
            <person name="Dong Y."/>
            <person name="Chen Y."/>
            <person name="Ding Y."/>
            <person name="Zhao R."/>
            <person name="Feng M."/>
            <person name="Zhu Y."/>
            <person name="Feng Y."/>
            <person name="Jiang X."/>
            <person name="Zhu D."/>
            <person name="Xiang H."/>
            <person name="Feng X."/>
            <person name="Li S."/>
            <person name="Wang J."/>
            <person name="Zhang G."/>
            <person name="Kronforst M.R."/>
            <person name="Wang W."/>
        </authorList>
    </citation>
    <scope>NUCLEOTIDE SEQUENCE [LARGE SCALE GENOMIC DNA]</scope>
    <source>
        <strain evidence="2">Ya'a_city_454_Pm</strain>
        <tissue evidence="2">Whole body</tissue>
    </source>
</reference>
<proteinExistence type="predicted"/>
<dbReference type="EMBL" id="KQ461194">
    <property type="protein sequence ID" value="KPJ06981.1"/>
    <property type="molecule type" value="Genomic_DNA"/>
</dbReference>
<organism evidence="2 3">
    <name type="scientific">Papilio machaon</name>
    <name type="common">Old World swallowtail butterfly</name>
    <dbReference type="NCBI Taxonomy" id="76193"/>
    <lineage>
        <taxon>Eukaryota</taxon>
        <taxon>Metazoa</taxon>
        <taxon>Ecdysozoa</taxon>
        <taxon>Arthropoda</taxon>
        <taxon>Hexapoda</taxon>
        <taxon>Insecta</taxon>
        <taxon>Pterygota</taxon>
        <taxon>Neoptera</taxon>
        <taxon>Endopterygota</taxon>
        <taxon>Lepidoptera</taxon>
        <taxon>Glossata</taxon>
        <taxon>Ditrysia</taxon>
        <taxon>Papilionoidea</taxon>
        <taxon>Papilionidae</taxon>
        <taxon>Papilioninae</taxon>
        <taxon>Papilio</taxon>
    </lineage>
</organism>
<gene>
    <name evidence="2" type="ORF">RR48_11480</name>
</gene>
<accession>A0A194QTW3</accession>
<evidence type="ECO:0000313" key="3">
    <source>
        <dbReference type="Proteomes" id="UP000053240"/>
    </source>
</evidence>
<evidence type="ECO:0000256" key="1">
    <source>
        <dbReference type="SAM" id="MobiDB-lite"/>
    </source>
</evidence>
<dbReference type="Proteomes" id="UP000053240">
    <property type="component" value="Unassembled WGS sequence"/>
</dbReference>
<dbReference type="AlphaFoldDB" id="A0A194QTW3"/>
<protein>
    <submittedName>
        <fullName evidence="2">Uncharacterized protein</fullName>
    </submittedName>
</protein>
<dbReference type="InParanoid" id="A0A194QTW3"/>
<sequence length="114" mass="12851">MSGGGDGGGRALRWRRAARRGTARLIPNIMTGSCNGDPEVKEEKRLNDDLLLFMRKRSETDAPRYTARLKTYVDLQQKRRRAAVARRNAEYAAEKAAFKKKAESEPKDKRPSSA</sequence>
<keyword evidence="3" id="KW-1185">Reference proteome</keyword>